<dbReference type="Pfam" id="PF07940">
    <property type="entry name" value="Hepar_II_III_C"/>
    <property type="match status" value="1"/>
</dbReference>
<sequence length="748" mass="83638">MKLSKFNRYVVLGLAISYVGIAPVSSAYAGQLLSKNTQQLVEHPNLVNTFEDVMAMREAIKVSGRFQTEFLNKQARLDKAIEQPLNVPYPKDAGGGYTHEVHKNNYRLMYDAGILYQITQDPKYANYVKDVLFEYAKLYPTLSLHPEVKSSNPGQLFWQGLNEAVWLVHTIQAYDAVLPHLSESERETIEKGVLEPVALFLSEESPQTFNKVHNHGTWATCAVGMTGYVLDKPEWVEKALYGLDKSGTGGFMRQLDELFSPNGYYNEGPYYQRYALMPFVTFAKAIENNQPERKIFEYRDQVLLKAINTTAQLSYNGLFFPINDAIKDKGIDTIELVHGIAIAYGITGETGLLDIAKQQGRVILTGDGLQVAKALDKGQETDYQFKTQAFGDGASGNEGAFVVLRSDSSKKASVVTFKATSQGLGHGHFDKMGLSFYDNGAEILTDYGAARFLNVVAKFGGRYLPENDSYAQQTVAHNTLVVDETSHFDGITEVGNQHHPKLELFANDKQVKLASASIDTAYQGVGLTRTTALVAVPEENIDWVIDIFAAQSKTQHQYDLPFHYSGHFIEANFDYQAHAESLNALGTKSGYQHLWLTAQAQPSDEQQIRKITWLNDNGRFYSLNAVNSPNLEVLFTRAGANDPNFNLREDKAFILRAKGQTDYQFVSLLEAHGEYNPSKEYTLKSKSSIKSLSYEQQGAVHMVYVERDDNSQFVIAYHNQSGQSQSFVVDGHTYALNQTVKLFKLAKK</sequence>
<comment type="subcellular location">
    <subcellularLocation>
        <location evidence="1">Periplasm</location>
    </subcellularLocation>
</comment>
<feature type="domain" description="Alginate lyase" evidence="5">
    <location>
        <begin position="76"/>
        <end position="312"/>
    </location>
</feature>
<protein>
    <submittedName>
        <fullName evidence="7">Heparinase II/III family protein</fullName>
    </submittedName>
</protein>
<evidence type="ECO:0000313" key="7">
    <source>
        <dbReference type="EMBL" id="MER2491288.1"/>
    </source>
</evidence>
<dbReference type="SUPFAM" id="SSF48230">
    <property type="entry name" value="Chondroitin AC/alginate lyase"/>
    <property type="match status" value="1"/>
</dbReference>
<organism evidence="7 8">
    <name type="scientific">Catenovulum sediminis</name>
    <dbReference type="NCBI Taxonomy" id="1740262"/>
    <lineage>
        <taxon>Bacteria</taxon>
        <taxon>Pseudomonadati</taxon>
        <taxon>Pseudomonadota</taxon>
        <taxon>Gammaproteobacteria</taxon>
        <taxon>Alteromonadales</taxon>
        <taxon>Alteromonadaceae</taxon>
        <taxon>Catenovulum</taxon>
    </lineage>
</organism>
<gene>
    <name evidence="7" type="ORF">ABS311_05260</name>
</gene>
<accession>A0ABV1RED9</accession>
<keyword evidence="8" id="KW-1185">Reference proteome</keyword>
<dbReference type="InterPro" id="IPR012480">
    <property type="entry name" value="Hepar_II_III_C"/>
</dbReference>
<comment type="caution">
    <text evidence="7">The sequence shown here is derived from an EMBL/GenBank/DDBJ whole genome shotgun (WGS) entry which is preliminary data.</text>
</comment>
<evidence type="ECO:0000256" key="1">
    <source>
        <dbReference type="ARBA" id="ARBA00004418"/>
    </source>
</evidence>
<evidence type="ECO:0000259" key="6">
    <source>
        <dbReference type="Pfam" id="PF07940"/>
    </source>
</evidence>
<dbReference type="Gene3D" id="1.50.10.100">
    <property type="entry name" value="Chondroitin AC/alginate lyase"/>
    <property type="match status" value="1"/>
</dbReference>
<dbReference type="InterPro" id="IPR008929">
    <property type="entry name" value="Chondroitin_lyas"/>
</dbReference>
<keyword evidence="2" id="KW-0732">Signal</keyword>
<dbReference type="PANTHER" id="PTHR39210:SF1">
    <property type="entry name" value="HEPARIN-SULFATE LYASE"/>
    <property type="match status" value="1"/>
</dbReference>
<evidence type="ECO:0000256" key="3">
    <source>
        <dbReference type="ARBA" id="ARBA00022764"/>
    </source>
</evidence>
<evidence type="ECO:0000313" key="8">
    <source>
        <dbReference type="Proteomes" id="UP001467690"/>
    </source>
</evidence>
<dbReference type="InterPro" id="IPR008397">
    <property type="entry name" value="Alginate_lyase_dom"/>
</dbReference>
<proteinExistence type="predicted"/>
<reference evidence="7 8" key="1">
    <citation type="submission" date="2024-06" db="EMBL/GenBank/DDBJ databases">
        <authorList>
            <person name="Chen R.Y."/>
        </authorList>
    </citation>
    <scope>NUCLEOTIDE SEQUENCE [LARGE SCALE GENOMIC DNA]</scope>
    <source>
        <strain evidence="7 8">D2</strain>
    </source>
</reference>
<dbReference type="Proteomes" id="UP001467690">
    <property type="component" value="Unassembled WGS sequence"/>
</dbReference>
<name>A0ABV1RED9_9ALTE</name>
<evidence type="ECO:0000259" key="5">
    <source>
        <dbReference type="Pfam" id="PF05426"/>
    </source>
</evidence>
<evidence type="ECO:0000256" key="2">
    <source>
        <dbReference type="ARBA" id="ARBA00022729"/>
    </source>
</evidence>
<dbReference type="Gene3D" id="2.70.98.70">
    <property type="match status" value="1"/>
</dbReference>
<keyword evidence="4" id="KW-0456">Lyase</keyword>
<dbReference type="Pfam" id="PF05426">
    <property type="entry name" value="Alginate_lyase"/>
    <property type="match status" value="1"/>
</dbReference>
<keyword evidence="3" id="KW-0574">Periplasm</keyword>
<dbReference type="EMBL" id="JBELOE010000102">
    <property type="protein sequence ID" value="MER2491288.1"/>
    <property type="molecule type" value="Genomic_DNA"/>
</dbReference>
<feature type="domain" description="Heparinase II/III-like C-terminal" evidence="6">
    <location>
        <begin position="393"/>
        <end position="661"/>
    </location>
</feature>
<dbReference type="RefSeq" id="WP_143873109.1">
    <property type="nucleotide sequence ID" value="NZ_CP041661.1"/>
</dbReference>
<evidence type="ECO:0000256" key="4">
    <source>
        <dbReference type="ARBA" id="ARBA00023239"/>
    </source>
</evidence>
<dbReference type="PANTHER" id="PTHR39210">
    <property type="entry name" value="HEPARIN-SULFATE LYASE"/>
    <property type="match status" value="1"/>
</dbReference>